<evidence type="ECO:0000256" key="4">
    <source>
        <dbReference type="HAMAP-Rule" id="MF_01696"/>
    </source>
</evidence>
<evidence type="ECO:0000313" key="5">
    <source>
        <dbReference type="EMBL" id="ALC05501.1"/>
    </source>
</evidence>
<dbReference type="PANTHER" id="PTHR12993:SF26">
    <property type="entry name" value="1D-MYO-INOSITOL 2-ACETAMIDO-2-DEOXY-ALPHA-D-GLUCOPYRANOSIDE DEACETYLASE"/>
    <property type="match status" value="1"/>
</dbReference>
<dbReference type="SUPFAM" id="SSF102588">
    <property type="entry name" value="LmbE-like"/>
    <property type="match status" value="1"/>
</dbReference>
<dbReference type="InterPro" id="IPR003737">
    <property type="entry name" value="GlcNAc_PI_deacetylase-related"/>
</dbReference>
<dbReference type="AlphaFoldDB" id="A0A0M4CIS3"/>
<dbReference type="GO" id="GO:0008270">
    <property type="term" value="F:zinc ion binding"/>
    <property type="evidence" value="ECO:0007669"/>
    <property type="project" value="UniProtKB-UniRule"/>
</dbReference>
<accession>A0A0M4CIS3</accession>
<evidence type="ECO:0000256" key="2">
    <source>
        <dbReference type="ARBA" id="ARBA00022801"/>
    </source>
</evidence>
<proteinExistence type="inferred from homology"/>
<dbReference type="Gene3D" id="3.40.50.10320">
    <property type="entry name" value="LmbE-like"/>
    <property type="match status" value="1"/>
</dbReference>
<dbReference type="PANTHER" id="PTHR12993">
    <property type="entry name" value="N-ACETYLGLUCOSAMINYL-PHOSPHATIDYLINOSITOL DE-N-ACETYLASE-RELATED"/>
    <property type="match status" value="1"/>
</dbReference>
<dbReference type="EC" id="3.5.1.103" evidence="4"/>
<name>A0A0M4CIS3_9CORY</name>
<keyword evidence="6" id="KW-1185">Reference proteome</keyword>
<comment type="similarity">
    <text evidence="4">Belongs to the MshB deacetylase family.</text>
</comment>
<dbReference type="HAMAP" id="MF_01696">
    <property type="entry name" value="MshB"/>
    <property type="match status" value="1"/>
</dbReference>
<dbReference type="GO" id="GO:0010125">
    <property type="term" value="P:mycothiol biosynthetic process"/>
    <property type="evidence" value="ECO:0007669"/>
    <property type="project" value="UniProtKB-UniRule"/>
</dbReference>
<dbReference type="NCBIfam" id="TIGR03445">
    <property type="entry name" value="mycothiol_MshB"/>
    <property type="match status" value="1"/>
</dbReference>
<feature type="binding site" evidence="4">
    <location>
        <position position="152"/>
    </location>
    <ligand>
        <name>Zn(2+)</name>
        <dbReference type="ChEBI" id="CHEBI:29105"/>
    </ligand>
</feature>
<feature type="binding site" evidence="4">
    <location>
        <position position="19"/>
    </location>
    <ligand>
        <name>Zn(2+)</name>
        <dbReference type="ChEBI" id="CHEBI:29105"/>
    </ligand>
</feature>
<sequence>MTLHNNDLAGARVVAVHAHPDDEAITTGGVLADLATRGADVTVITCTLGEQGEVIGDTFAQLVNGDADQLGGFRIHELYASLQILGVRGIHLGGAGCWRDSGMVGDPANDHPRAFIHSGGAAVEQLVSLLEALRPHLLITYGPDGGYGHPDHIRAHEITHEAATRVSEKVGVQRILWAVTDRAELEEGLAAITGIPEGWGTGSLAAIDDIDLAVELTDTVYATKVESMRAHATQLWIADGSTSLTNPVAAYAQTTQANLKVWALSNLIAQPIMRHEHYQLGAGMPLPADATGVLDGLEF</sequence>
<dbReference type="KEGG" id="cdx:CDES_05320"/>
<evidence type="ECO:0000256" key="1">
    <source>
        <dbReference type="ARBA" id="ARBA00022723"/>
    </source>
</evidence>
<organism evidence="5 6">
    <name type="scientific">Corynebacterium deserti GIMN1.010</name>
    <dbReference type="NCBI Taxonomy" id="931089"/>
    <lineage>
        <taxon>Bacteria</taxon>
        <taxon>Bacillati</taxon>
        <taxon>Actinomycetota</taxon>
        <taxon>Actinomycetes</taxon>
        <taxon>Mycobacteriales</taxon>
        <taxon>Corynebacteriaceae</taxon>
        <taxon>Corynebacterium</taxon>
    </lineage>
</organism>
<dbReference type="EMBL" id="CP009220">
    <property type="protein sequence ID" value="ALC05501.1"/>
    <property type="molecule type" value="Genomic_DNA"/>
</dbReference>
<dbReference type="Pfam" id="PF02585">
    <property type="entry name" value="PIG-L"/>
    <property type="match status" value="1"/>
</dbReference>
<comment type="function">
    <text evidence="4">Catalyzes the deacetylation of 1D-myo-inositol 2-acetamido-2-deoxy-alpha-D-glucopyranoside (GlcNAc-Ins) in the mycothiol biosynthesis pathway.</text>
</comment>
<evidence type="ECO:0000313" key="6">
    <source>
        <dbReference type="Proteomes" id="UP000068067"/>
    </source>
</evidence>
<protein>
    <recommendedName>
        <fullName evidence="4">1D-myo-inositol 2-acetamido-2-deoxy-alpha-D-glucopyranoside deacetylase</fullName>
        <shortName evidence="4">GlcNAc-Ins deacetylase</shortName>
        <ecNumber evidence="4">3.5.1.103</ecNumber>
    </recommendedName>
    <alternativeName>
        <fullName evidence="4">N-acetyl-1-D-myo-inositol-2-amino-2-deoxy-alpha-D-glucopyranoside deacetylase</fullName>
    </alternativeName>
</protein>
<comment type="catalytic activity">
    <reaction evidence="4">
        <text>1D-myo-inositol 2-acetamido-2-deoxy-alpha-D-glucopyranoside + H2O = 1D-myo-inositol 2-amino-2-deoxy-alpha-D-glucopyranoside + acetate</text>
        <dbReference type="Rhea" id="RHEA:26180"/>
        <dbReference type="ChEBI" id="CHEBI:15377"/>
        <dbReference type="ChEBI" id="CHEBI:30089"/>
        <dbReference type="ChEBI" id="CHEBI:52442"/>
        <dbReference type="ChEBI" id="CHEBI:58886"/>
        <dbReference type="EC" id="3.5.1.103"/>
    </reaction>
</comment>
<dbReference type="Proteomes" id="UP000068067">
    <property type="component" value="Chromosome"/>
</dbReference>
<keyword evidence="3 4" id="KW-0862">Zinc</keyword>
<evidence type="ECO:0000256" key="3">
    <source>
        <dbReference type="ARBA" id="ARBA00022833"/>
    </source>
</evidence>
<dbReference type="InterPro" id="IPR017810">
    <property type="entry name" value="Mycothiol_biosynthesis_MshB"/>
</dbReference>
<dbReference type="InterPro" id="IPR024078">
    <property type="entry name" value="LmbE-like_dom_sf"/>
</dbReference>
<reference evidence="5 6" key="1">
    <citation type="submission" date="2014-08" db="EMBL/GenBank/DDBJ databases">
        <title>Complete genome sequence of Corynebacterium deserti GIMN1.010 (=DSM 45689), isolated from desert sand in western China.</title>
        <authorList>
            <person name="Ruckert C."/>
            <person name="Albersmeier A."/>
            <person name="Kalinowski J."/>
        </authorList>
    </citation>
    <scope>NUCLEOTIDE SEQUENCE [LARGE SCALE GENOMIC DNA]</scope>
    <source>
        <strain evidence="5 6">GIMN1.010</strain>
    </source>
</reference>
<gene>
    <name evidence="4 5" type="primary">mshB</name>
    <name evidence="5" type="ORF">CDES_05320</name>
</gene>
<comment type="cofactor">
    <cofactor evidence="4">
        <name>Zn(2+)</name>
        <dbReference type="ChEBI" id="CHEBI:29105"/>
    </cofactor>
    <text evidence="4">Binds 1 zinc ion per subunit.</text>
</comment>
<keyword evidence="2 4" id="KW-0378">Hydrolase</keyword>
<dbReference type="GO" id="GO:0035595">
    <property type="term" value="F:N-acetylglucosaminylinositol deacetylase activity"/>
    <property type="evidence" value="ECO:0007669"/>
    <property type="project" value="UniProtKB-EC"/>
</dbReference>
<dbReference type="PATRIC" id="fig|931089.4.peg.1082"/>
<dbReference type="STRING" id="931089.CDES_05320"/>
<keyword evidence="1 4" id="KW-0479">Metal-binding</keyword>
<feature type="binding site" evidence="4">
    <location>
        <position position="22"/>
    </location>
    <ligand>
        <name>Zn(2+)</name>
        <dbReference type="ChEBI" id="CHEBI:29105"/>
    </ligand>
</feature>